<dbReference type="PROSITE" id="PS50097">
    <property type="entry name" value="BTB"/>
    <property type="match status" value="1"/>
</dbReference>
<organism evidence="5 6">
    <name type="scientific">Anaeramoeba flamelloides</name>
    <dbReference type="NCBI Taxonomy" id="1746091"/>
    <lineage>
        <taxon>Eukaryota</taxon>
        <taxon>Metamonada</taxon>
        <taxon>Anaeramoebidae</taxon>
        <taxon>Anaeramoeba</taxon>
    </lineage>
</organism>
<dbReference type="PRINTS" id="PR00449">
    <property type="entry name" value="RASTRNSFRMNG"/>
</dbReference>
<dbReference type="AlphaFoldDB" id="A0AAV7YGY3"/>
<feature type="compositionally biased region" description="Basic and acidic residues" evidence="3">
    <location>
        <begin position="303"/>
        <end position="315"/>
    </location>
</feature>
<keyword evidence="2" id="KW-0342">GTP-binding</keyword>
<name>A0AAV7YGY3_9EUKA</name>
<proteinExistence type="predicted"/>
<sequence length="773" mass="91812">MYQKPELQLVLFGTGACGKSALVQQYLYSYFLEDYDPTIEEIYELEIEKGSEMVKFKIIDTAGQEQYEIMYPNYIKSSQGFILVYSICRRSTFDAVLNYREKILDFKEPEDFRIMLVGNKKDLESERKVSYEEGFNLAESLGARFFETSALTKENVDQIFQEILRMILTIPKKIPDCDGMNKKKWLKKQLVPRDFKKKEEEPLQPTAHKPQSLFVSDLKKILQKSKIYDYSIICEEKGTQENQTTTSNQIYLHKWILKKRLPEMYHLLKKIQKKKKVNNNENFSIFQLADQKNKNKIGNKNQKGNEKEKEKEKEIEKIEEKEIVHSKKLQQKKKKKRTLKKNQQKVIIVKEKEKESKEEEKKKEKEEEDESGKSMENTEEKEGKKKLFEKKKKKKKKYKLKKEINFLYFKAFCQYIYCGTFDKIKDFVLKEPICNELIKIGNIFNCNHFIEFINQSKNAFVIKRDSIVQIPNQKIIIVQENSINKCKNDFLNIYQNRSNCNFSIIIPNNKILKSQLINLTKKSQDMEGKKRKSERRKGEQKKNNSIIGGNEKNNVSQNKNVDNGNNNNNNNNNNVNINKTNNNNNKIFNLHKSLLIKKSKYFKTLFHINLFQENQTDTLTLENISRKSFEILIKFLYCDDLQMIQKSENQKKDDQFEFETSLKRIIKIYKLSDYFQIKVLGDTCILKISELINLDNVDQIFYYATQHNIQILIERCQWFYGQNYKIFKKNKKLKKFLNQEVIKGVEKYVYPSIKCSSLQKKLRYKLAKKLGYV</sequence>
<comment type="caution">
    <text evidence="5">The sequence shown here is derived from an EMBL/GenBank/DDBJ whole genome shotgun (WGS) entry which is preliminary data.</text>
</comment>
<feature type="compositionally biased region" description="Low complexity" evidence="3">
    <location>
        <begin position="552"/>
        <end position="580"/>
    </location>
</feature>
<dbReference type="NCBIfam" id="TIGR00231">
    <property type="entry name" value="small_GTP"/>
    <property type="match status" value="1"/>
</dbReference>
<feature type="region of interest" description="Disordered" evidence="3">
    <location>
        <begin position="294"/>
        <end position="315"/>
    </location>
</feature>
<evidence type="ECO:0000256" key="3">
    <source>
        <dbReference type="SAM" id="MobiDB-lite"/>
    </source>
</evidence>
<dbReference type="InterPro" id="IPR020849">
    <property type="entry name" value="Small_GTPase_Ras-type"/>
</dbReference>
<dbReference type="GO" id="GO:0016020">
    <property type="term" value="C:membrane"/>
    <property type="evidence" value="ECO:0007669"/>
    <property type="project" value="InterPro"/>
</dbReference>
<dbReference type="PROSITE" id="PS51420">
    <property type="entry name" value="RHO"/>
    <property type="match status" value="1"/>
</dbReference>
<dbReference type="GO" id="GO:0005525">
    <property type="term" value="F:GTP binding"/>
    <property type="evidence" value="ECO:0007669"/>
    <property type="project" value="UniProtKB-KW"/>
</dbReference>
<keyword evidence="1" id="KW-0547">Nucleotide-binding</keyword>
<dbReference type="SUPFAM" id="SSF52540">
    <property type="entry name" value="P-loop containing nucleoside triphosphate hydrolases"/>
    <property type="match status" value="1"/>
</dbReference>
<protein>
    <submittedName>
        <fullName evidence="5">Ras-like protein</fullName>
    </submittedName>
</protein>
<dbReference type="CDD" id="cd18186">
    <property type="entry name" value="BTB_POZ_ZBTB_KLHL-like"/>
    <property type="match status" value="1"/>
</dbReference>
<evidence type="ECO:0000259" key="4">
    <source>
        <dbReference type="PROSITE" id="PS50097"/>
    </source>
</evidence>
<dbReference type="GO" id="GO:0007165">
    <property type="term" value="P:signal transduction"/>
    <property type="evidence" value="ECO:0007669"/>
    <property type="project" value="InterPro"/>
</dbReference>
<feature type="region of interest" description="Disordered" evidence="3">
    <location>
        <begin position="522"/>
        <end position="580"/>
    </location>
</feature>
<dbReference type="InterPro" id="IPR000210">
    <property type="entry name" value="BTB/POZ_dom"/>
</dbReference>
<feature type="region of interest" description="Disordered" evidence="3">
    <location>
        <begin position="358"/>
        <end position="384"/>
    </location>
</feature>
<feature type="domain" description="BTB" evidence="4">
    <location>
        <begin position="573"/>
        <end position="645"/>
    </location>
</feature>
<dbReference type="SMART" id="SM00174">
    <property type="entry name" value="RHO"/>
    <property type="match status" value="1"/>
</dbReference>
<dbReference type="InterPro" id="IPR011333">
    <property type="entry name" value="SKP1/BTB/POZ_sf"/>
</dbReference>
<evidence type="ECO:0000313" key="5">
    <source>
        <dbReference type="EMBL" id="KAJ3426828.1"/>
    </source>
</evidence>
<dbReference type="PROSITE" id="PS51257">
    <property type="entry name" value="PROKAR_LIPOPROTEIN"/>
    <property type="match status" value="1"/>
</dbReference>
<dbReference type="SMART" id="SM00175">
    <property type="entry name" value="RAB"/>
    <property type="match status" value="1"/>
</dbReference>
<evidence type="ECO:0000256" key="2">
    <source>
        <dbReference type="ARBA" id="ARBA00023134"/>
    </source>
</evidence>
<dbReference type="EMBL" id="JANTQA010000063">
    <property type="protein sequence ID" value="KAJ3426828.1"/>
    <property type="molecule type" value="Genomic_DNA"/>
</dbReference>
<dbReference type="SMART" id="SM00225">
    <property type="entry name" value="BTB"/>
    <property type="match status" value="1"/>
</dbReference>
<dbReference type="SUPFAM" id="SSF54695">
    <property type="entry name" value="POZ domain"/>
    <property type="match status" value="1"/>
</dbReference>
<dbReference type="PANTHER" id="PTHR24070">
    <property type="entry name" value="RAS, DI-RAS, AND RHEB FAMILY MEMBERS OF SMALL GTPASE SUPERFAMILY"/>
    <property type="match status" value="1"/>
</dbReference>
<accession>A0AAV7YGY3</accession>
<dbReference type="GO" id="GO:0003924">
    <property type="term" value="F:GTPase activity"/>
    <property type="evidence" value="ECO:0007669"/>
    <property type="project" value="InterPro"/>
</dbReference>
<dbReference type="SMART" id="SM00173">
    <property type="entry name" value="RAS"/>
    <property type="match status" value="1"/>
</dbReference>
<dbReference type="Gene3D" id="3.30.710.10">
    <property type="entry name" value="Potassium Channel Kv1.1, Chain A"/>
    <property type="match status" value="1"/>
</dbReference>
<dbReference type="CDD" id="cd00876">
    <property type="entry name" value="Ras"/>
    <property type="match status" value="1"/>
</dbReference>
<dbReference type="InterPro" id="IPR005225">
    <property type="entry name" value="Small_GTP-bd"/>
</dbReference>
<dbReference type="PROSITE" id="PS51419">
    <property type="entry name" value="RAB"/>
    <property type="match status" value="1"/>
</dbReference>
<dbReference type="Proteomes" id="UP001146793">
    <property type="component" value="Unassembled WGS sequence"/>
</dbReference>
<reference evidence="5" key="1">
    <citation type="submission" date="2022-08" db="EMBL/GenBank/DDBJ databases">
        <title>Novel sulphate-reducing endosymbionts in the free-living metamonad Anaeramoeba.</title>
        <authorList>
            <person name="Jerlstrom-Hultqvist J."/>
            <person name="Cepicka I."/>
            <person name="Gallot-Lavallee L."/>
            <person name="Salas-Leiva D."/>
            <person name="Curtis B.A."/>
            <person name="Zahonova K."/>
            <person name="Pipaliya S."/>
            <person name="Dacks J."/>
            <person name="Roger A.J."/>
        </authorList>
    </citation>
    <scope>NUCLEOTIDE SEQUENCE</scope>
    <source>
        <strain evidence="5">Busselton2</strain>
    </source>
</reference>
<dbReference type="Gene3D" id="3.40.50.300">
    <property type="entry name" value="P-loop containing nucleotide triphosphate hydrolases"/>
    <property type="match status" value="1"/>
</dbReference>
<dbReference type="FunFam" id="3.40.50.300:FF:001423">
    <property type="entry name" value="Ras family GTPase"/>
    <property type="match status" value="1"/>
</dbReference>
<dbReference type="InterPro" id="IPR001806">
    <property type="entry name" value="Small_GTPase"/>
</dbReference>
<dbReference type="PROSITE" id="PS51421">
    <property type="entry name" value="RAS"/>
    <property type="match status" value="1"/>
</dbReference>
<dbReference type="InterPro" id="IPR027417">
    <property type="entry name" value="P-loop_NTPase"/>
</dbReference>
<dbReference type="Pfam" id="PF00651">
    <property type="entry name" value="BTB"/>
    <property type="match status" value="1"/>
</dbReference>
<gene>
    <name evidence="5" type="ORF">M0812_26398</name>
</gene>
<dbReference type="Pfam" id="PF00071">
    <property type="entry name" value="Ras"/>
    <property type="match status" value="1"/>
</dbReference>
<evidence type="ECO:0000256" key="1">
    <source>
        <dbReference type="ARBA" id="ARBA00022741"/>
    </source>
</evidence>
<evidence type="ECO:0000313" key="6">
    <source>
        <dbReference type="Proteomes" id="UP001146793"/>
    </source>
</evidence>